<reference evidence="1" key="1">
    <citation type="submission" date="2023-04" db="EMBL/GenBank/DDBJ databases">
        <authorList>
            <person name="Vijverberg K."/>
            <person name="Xiong W."/>
            <person name="Schranz E."/>
        </authorList>
    </citation>
    <scope>NUCLEOTIDE SEQUENCE</scope>
</reference>
<proteinExistence type="predicted"/>
<dbReference type="EMBL" id="OX465077">
    <property type="protein sequence ID" value="CAI9267253.1"/>
    <property type="molecule type" value="Genomic_DNA"/>
</dbReference>
<evidence type="ECO:0000313" key="2">
    <source>
        <dbReference type="Proteomes" id="UP001177003"/>
    </source>
</evidence>
<sequence length="141" mass="16529">MISFVELQLNNDEEDIPDDLIMLVSGVKVEYILKSQESRLKTLIEDVDKHNDDRAVTQSRTFNNEISNLRDVSQECHERFEKQFVETKVFLKNQLKEIRILMATEVQKFDDNDPLLHKKVDVVANATTRLIKNITTFNIDY</sequence>
<accession>A0AA35VUV6</accession>
<dbReference type="Proteomes" id="UP001177003">
    <property type="component" value="Chromosome 1"/>
</dbReference>
<dbReference type="AlphaFoldDB" id="A0AA35VUV6"/>
<evidence type="ECO:0000313" key="1">
    <source>
        <dbReference type="EMBL" id="CAI9267253.1"/>
    </source>
</evidence>
<keyword evidence="2" id="KW-1185">Reference proteome</keyword>
<organism evidence="1 2">
    <name type="scientific">Lactuca saligna</name>
    <name type="common">Willowleaf lettuce</name>
    <dbReference type="NCBI Taxonomy" id="75948"/>
    <lineage>
        <taxon>Eukaryota</taxon>
        <taxon>Viridiplantae</taxon>
        <taxon>Streptophyta</taxon>
        <taxon>Embryophyta</taxon>
        <taxon>Tracheophyta</taxon>
        <taxon>Spermatophyta</taxon>
        <taxon>Magnoliopsida</taxon>
        <taxon>eudicotyledons</taxon>
        <taxon>Gunneridae</taxon>
        <taxon>Pentapetalae</taxon>
        <taxon>asterids</taxon>
        <taxon>campanulids</taxon>
        <taxon>Asterales</taxon>
        <taxon>Asteraceae</taxon>
        <taxon>Cichorioideae</taxon>
        <taxon>Cichorieae</taxon>
        <taxon>Lactucinae</taxon>
        <taxon>Lactuca</taxon>
    </lineage>
</organism>
<gene>
    <name evidence="1" type="ORF">LSALG_LOCUS7750</name>
</gene>
<name>A0AA35VUV6_LACSI</name>
<protein>
    <submittedName>
        <fullName evidence="1">Uncharacterized protein</fullName>
    </submittedName>
</protein>